<dbReference type="KEGG" id="rfo:REIFOR_01792"/>
<comment type="subcellular location">
    <subcellularLocation>
        <location evidence="1">Cell membrane</location>
    </subcellularLocation>
</comment>
<dbReference type="EMBL" id="CP011797">
    <property type="protein sequence ID" value="ATX76930.1"/>
    <property type="molecule type" value="Genomic_DNA"/>
</dbReference>
<accession>A0A2K8KQA1</accession>
<dbReference type="Proteomes" id="UP000229757">
    <property type="component" value="Chromosome"/>
</dbReference>
<dbReference type="OrthoDB" id="338959at2"/>
<evidence type="ECO:0000256" key="5">
    <source>
        <dbReference type="ARBA" id="ARBA00022989"/>
    </source>
</evidence>
<gene>
    <name evidence="10" type="ORF">REIFOR_01792</name>
</gene>
<keyword evidence="5 8" id="KW-1133">Transmembrane helix</keyword>
<feature type="transmembrane region" description="Helical" evidence="8">
    <location>
        <begin position="56"/>
        <end position="78"/>
    </location>
</feature>
<keyword evidence="6" id="KW-0051">Antiviral defense</keyword>
<dbReference type="InterPro" id="IPR043760">
    <property type="entry name" value="PycTM_dom"/>
</dbReference>
<evidence type="ECO:0000256" key="3">
    <source>
        <dbReference type="ARBA" id="ARBA00022692"/>
    </source>
</evidence>
<evidence type="ECO:0000259" key="9">
    <source>
        <dbReference type="Pfam" id="PF18967"/>
    </source>
</evidence>
<evidence type="ECO:0000256" key="7">
    <source>
        <dbReference type="ARBA" id="ARBA00023136"/>
    </source>
</evidence>
<dbReference type="AlphaFoldDB" id="A0A2K8KQA1"/>
<evidence type="ECO:0000256" key="6">
    <source>
        <dbReference type="ARBA" id="ARBA00023118"/>
    </source>
</evidence>
<organism evidence="10 11">
    <name type="scientific">Reinekea forsetii</name>
    <dbReference type="NCBI Taxonomy" id="1336806"/>
    <lineage>
        <taxon>Bacteria</taxon>
        <taxon>Pseudomonadati</taxon>
        <taxon>Pseudomonadota</taxon>
        <taxon>Gammaproteobacteria</taxon>
        <taxon>Oceanospirillales</taxon>
        <taxon>Saccharospirillaceae</taxon>
        <taxon>Reinekea</taxon>
    </lineage>
</organism>
<dbReference type="GO" id="GO:0000166">
    <property type="term" value="F:nucleotide binding"/>
    <property type="evidence" value="ECO:0007669"/>
    <property type="project" value="UniProtKB-KW"/>
</dbReference>
<evidence type="ECO:0000256" key="8">
    <source>
        <dbReference type="SAM" id="Phobius"/>
    </source>
</evidence>
<dbReference type="GO" id="GO:0051607">
    <property type="term" value="P:defense response to virus"/>
    <property type="evidence" value="ECO:0007669"/>
    <property type="project" value="UniProtKB-KW"/>
</dbReference>
<keyword evidence="3 8" id="KW-0812">Transmembrane</keyword>
<feature type="domain" description="Pycsar effector protein" evidence="9">
    <location>
        <begin position="14"/>
        <end position="170"/>
    </location>
</feature>
<evidence type="ECO:0000256" key="2">
    <source>
        <dbReference type="ARBA" id="ARBA00022475"/>
    </source>
</evidence>
<evidence type="ECO:0000256" key="1">
    <source>
        <dbReference type="ARBA" id="ARBA00004236"/>
    </source>
</evidence>
<feature type="transmembrane region" description="Helical" evidence="8">
    <location>
        <begin position="153"/>
        <end position="177"/>
    </location>
</feature>
<dbReference type="Pfam" id="PF18967">
    <property type="entry name" value="PycTM"/>
    <property type="match status" value="1"/>
</dbReference>
<keyword evidence="7 8" id="KW-0472">Membrane</keyword>
<evidence type="ECO:0000256" key="4">
    <source>
        <dbReference type="ARBA" id="ARBA00022741"/>
    </source>
</evidence>
<protein>
    <recommendedName>
        <fullName evidence="9">Pycsar effector protein domain-containing protein</fullName>
    </recommendedName>
</protein>
<evidence type="ECO:0000313" key="10">
    <source>
        <dbReference type="EMBL" id="ATX76930.1"/>
    </source>
</evidence>
<dbReference type="GO" id="GO:0005886">
    <property type="term" value="C:plasma membrane"/>
    <property type="evidence" value="ECO:0007669"/>
    <property type="project" value="UniProtKB-SubCell"/>
</dbReference>
<dbReference type="RefSeq" id="WP_100257232.1">
    <property type="nucleotide sequence ID" value="NZ_CP011797.1"/>
</dbReference>
<keyword evidence="11" id="KW-1185">Reference proteome</keyword>
<sequence length="178" mass="20144">MANQTTDNFAEPMLEQTHQHHVTLSSLGDAKANMLLTISSVTATLCLALLDNMLYRPALAILMLFSLVTIFLACFVVIPKVDLTKRLDPDLQLGNPNFNPLFFGDFHTIRFDKYLTLMEQVFNNPTLCHEIELREIHGLGQYLAKKKFNTLRAAYLTFMAGFISAAVVLCISLMVYYF</sequence>
<keyword evidence="2" id="KW-1003">Cell membrane</keyword>
<keyword evidence="4" id="KW-0547">Nucleotide-binding</keyword>
<proteinExistence type="predicted"/>
<reference evidence="10 11" key="1">
    <citation type="journal article" date="2017" name="Environ. Microbiol.">
        <title>Genomic and physiological analyses of 'Reinekea forsetii' reveal a versatile opportunistic lifestyle during spring algae blooms.</title>
        <authorList>
            <person name="Avci B."/>
            <person name="Hahnke R.L."/>
            <person name="Chafee M."/>
            <person name="Fischer T."/>
            <person name="Gruber-Vodicka H."/>
            <person name="Tegetmeyer H.E."/>
            <person name="Harder J."/>
            <person name="Fuchs B.M."/>
            <person name="Amann R.I."/>
            <person name="Teeling H."/>
        </authorList>
    </citation>
    <scope>NUCLEOTIDE SEQUENCE [LARGE SCALE GENOMIC DNA]</scope>
    <source>
        <strain evidence="10 11">Hel1_31_D35</strain>
    </source>
</reference>
<evidence type="ECO:0000313" key="11">
    <source>
        <dbReference type="Proteomes" id="UP000229757"/>
    </source>
</evidence>
<name>A0A2K8KQA1_9GAMM</name>